<gene>
    <name evidence="2" type="primary">Contig14572.g15523</name>
    <name evidence="2" type="ORF">STYLEM_5282</name>
</gene>
<dbReference type="EMBL" id="CCKQ01005128">
    <property type="protein sequence ID" value="CDW76282.1"/>
    <property type="molecule type" value="Genomic_DNA"/>
</dbReference>
<reference evidence="2 3" key="1">
    <citation type="submission" date="2014-06" db="EMBL/GenBank/DDBJ databases">
        <authorList>
            <person name="Swart Estienne"/>
        </authorList>
    </citation>
    <scope>NUCLEOTIDE SEQUENCE [LARGE SCALE GENOMIC DNA]</scope>
    <source>
        <strain evidence="2 3">130c</strain>
    </source>
</reference>
<accession>A0A078A388</accession>
<dbReference type="AlphaFoldDB" id="A0A078A388"/>
<sequence length="190" mass="23014">MIIHCLKRNKLRKIQLKIIKFLKLGEPKLDRDIQIIYKIGERQNQISKDQNQKHLDHKEKNSTLKIKRLLIQSKTYQKKIIIGFRDLKEIFILLDNIDMLFPKIINKEDYQKVVRIFAQHKLAQDQIRQFKTKNQQLQTKIARMSLQQSKKLKEMKNHLVDLLINLMIWHHQIQQLAKMTKIIQFQEEDE</sequence>
<feature type="coiled-coil region" evidence="1">
    <location>
        <begin position="120"/>
        <end position="147"/>
    </location>
</feature>
<evidence type="ECO:0000313" key="3">
    <source>
        <dbReference type="Proteomes" id="UP000039865"/>
    </source>
</evidence>
<organism evidence="2 3">
    <name type="scientific">Stylonychia lemnae</name>
    <name type="common">Ciliate</name>
    <dbReference type="NCBI Taxonomy" id="5949"/>
    <lineage>
        <taxon>Eukaryota</taxon>
        <taxon>Sar</taxon>
        <taxon>Alveolata</taxon>
        <taxon>Ciliophora</taxon>
        <taxon>Intramacronucleata</taxon>
        <taxon>Spirotrichea</taxon>
        <taxon>Stichotrichia</taxon>
        <taxon>Sporadotrichida</taxon>
        <taxon>Oxytrichidae</taxon>
        <taxon>Stylonychinae</taxon>
        <taxon>Stylonychia</taxon>
    </lineage>
</organism>
<keyword evidence="1" id="KW-0175">Coiled coil</keyword>
<protein>
    <submittedName>
        <fullName evidence="2">Uncharacterized protein</fullName>
    </submittedName>
</protein>
<dbReference type="InParanoid" id="A0A078A388"/>
<proteinExistence type="predicted"/>
<evidence type="ECO:0000256" key="1">
    <source>
        <dbReference type="SAM" id="Coils"/>
    </source>
</evidence>
<evidence type="ECO:0000313" key="2">
    <source>
        <dbReference type="EMBL" id="CDW76282.1"/>
    </source>
</evidence>
<dbReference type="Proteomes" id="UP000039865">
    <property type="component" value="Unassembled WGS sequence"/>
</dbReference>
<name>A0A078A388_STYLE</name>
<keyword evidence="3" id="KW-1185">Reference proteome</keyword>